<sequence>MLTKPHLLVTTSLLLSAAVVTLAPAAYAGCEKDNPHANCGAESGGGSGGGDTTSPGGSGGGGDTGPGKAPNNDAGGIGAPPANPIIQHVPTIDLASSARDSLTVREPGVHTSPNGKTYVRVRTGLYINADRFRTYTAKAQAPPTGPPEQVVTATAKPQGVTWKMVESSLECDGPGAPNSTKCGYSYNRSSANQPGGKYHISATLTWSLTWTCQGTCDTPGGDLGPMQMTSFFDLPVGEIQTGDKSN</sequence>
<name>A0A939PTN2_9ACTN</name>
<feature type="chain" id="PRO_5038867504" description="Secreted protein" evidence="2">
    <location>
        <begin position="29"/>
        <end position="246"/>
    </location>
</feature>
<dbReference type="Proteomes" id="UP000669179">
    <property type="component" value="Unassembled WGS sequence"/>
</dbReference>
<reference evidence="3" key="1">
    <citation type="submission" date="2021-03" db="EMBL/GenBank/DDBJ databases">
        <authorList>
            <person name="Kanchanasin P."/>
            <person name="Saeng-In P."/>
            <person name="Phongsopitanun W."/>
            <person name="Yuki M."/>
            <person name="Kudo T."/>
            <person name="Ohkuma M."/>
            <person name="Tanasupawat S."/>
        </authorList>
    </citation>
    <scope>NUCLEOTIDE SEQUENCE</scope>
    <source>
        <strain evidence="3">GKU 128</strain>
    </source>
</reference>
<evidence type="ECO:0000256" key="1">
    <source>
        <dbReference type="SAM" id="MobiDB-lite"/>
    </source>
</evidence>
<dbReference type="RefSeq" id="WP_208262769.1">
    <property type="nucleotide sequence ID" value="NZ_JAGEOJ010000027.1"/>
</dbReference>
<comment type="caution">
    <text evidence="3">The sequence shown here is derived from an EMBL/GenBank/DDBJ whole genome shotgun (WGS) entry which is preliminary data.</text>
</comment>
<feature type="signal peptide" evidence="2">
    <location>
        <begin position="1"/>
        <end position="28"/>
    </location>
</feature>
<proteinExistence type="predicted"/>
<gene>
    <name evidence="3" type="ORF">J4573_46260</name>
</gene>
<dbReference type="EMBL" id="JAGEOJ010000027">
    <property type="protein sequence ID" value="MBO2454561.1"/>
    <property type="molecule type" value="Genomic_DNA"/>
</dbReference>
<evidence type="ECO:0000313" key="3">
    <source>
        <dbReference type="EMBL" id="MBO2454561.1"/>
    </source>
</evidence>
<keyword evidence="4" id="KW-1185">Reference proteome</keyword>
<evidence type="ECO:0008006" key="5">
    <source>
        <dbReference type="Google" id="ProtNLM"/>
    </source>
</evidence>
<dbReference type="AlphaFoldDB" id="A0A939PTN2"/>
<keyword evidence="2" id="KW-0732">Signal</keyword>
<organism evidence="3 4">
    <name type="scientific">Actinomadura barringtoniae</name>
    <dbReference type="NCBI Taxonomy" id="1427535"/>
    <lineage>
        <taxon>Bacteria</taxon>
        <taxon>Bacillati</taxon>
        <taxon>Actinomycetota</taxon>
        <taxon>Actinomycetes</taxon>
        <taxon>Streptosporangiales</taxon>
        <taxon>Thermomonosporaceae</taxon>
        <taxon>Actinomadura</taxon>
    </lineage>
</organism>
<feature type="compositionally biased region" description="Gly residues" evidence="1">
    <location>
        <begin position="42"/>
        <end position="65"/>
    </location>
</feature>
<evidence type="ECO:0000313" key="4">
    <source>
        <dbReference type="Proteomes" id="UP000669179"/>
    </source>
</evidence>
<accession>A0A939PTN2</accession>
<evidence type="ECO:0000256" key="2">
    <source>
        <dbReference type="SAM" id="SignalP"/>
    </source>
</evidence>
<protein>
    <recommendedName>
        <fullName evidence="5">Secreted protein</fullName>
    </recommendedName>
</protein>
<feature type="region of interest" description="Disordered" evidence="1">
    <location>
        <begin position="41"/>
        <end position="85"/>
    </location>
</feature>